<dbReference type="AlphaFoldDB" id="A0A016SJ63"/>
<evidence type="ECO:0000256" key="1">
    <source>
        <dbReference type="SAM" id="Coils"/>
    </source>
</evidence>
<evidence type="ECO:0000313" key="3">
    <source>
        <dbReference type="EMBL" id="EYB90354.1"/>
    </source>
</evidence>
<dbReference type="OrthoDB" id="5858373at2759"/>
<evidence type="ECO:0000313" key="4">
    <source>
        <dbReference type="Proteomes" id="UP000024635"/>
    </source>
</evidence>
<dbReference type="EMBL" id="JARK01001557">
    <property type="protein sequence ID" value="EYB90354.1"/>
    <property type="molecule type" value="Genomic_DNA"/>
</dbReference>
<feature type="compositionally biased region" description="Basic residues" evidence="2">
    <location>
        <begin position="20"/>
        <end position="32"/>
    </location>
</feature>
<protein>
    <submittedName>
        <fullName evidence="3">Uncharacterized protein</fullName>
    </submittedName>
</protein>
<keyword evidence="4" id="KW-1185">Reference proteome</keyword>
<comment type="caution">
    <text evidence="3">The sequence shown here is derived from an EMBL/GenBank/DDBJ whole genome shotgun (WGS) entry which is preliminary data.</text>
</comment>
<reference evidence="4" key="1">
    <citation type="journal article" date="2015" name="Nat. Genet.">
        <title>The genome and transcriptome of the zoonotic hookworm Ancylostoma ceylanicum identify infection-specific gene families.</title>
        <authorList>
            <person name="Schwarz E.M."/>
            <person name="Hu Y."/>
            <person name="Antoshechkin I."/>
            <person name="Miller M.M."/>
            <person name="Sternberg P.W."/>
            <person name="Aroian R.V."/>
        </authorList>
    </citation>
    <scope>NUCLEOTIDE SEQUENCE</scope>
    <source>
        <strain evidence="4">HY135</strain>
    </source>
</reference>
<feature type="region of interest" description="Disordered" evidence="2">
    <location>
        <begin position="17"/>
        <end position="45"/>
    </location>
</feature>
<name>A0A016SJ63_9BILA</name>
<keyword evidence="1" id="KW-0175">Coiled coil</keyword>
<dbReference type="Proteomes" id="UP000024635">
    <property type="component" value="Unassembled WGS sequence"/>
</dbReference>
<feature type="coiled-coil region" evidence="1">
    <location>
        <begin position="52"/>
        <end position="114"/>
    </location>
</feature>
<gene>
    <name evidence="3" type="primary">Acey_s0221.g2569</name>
    <name evidence="3" type="ORF">Y032_0221g2569</name>
</gene>
<sequence>MSEYLIHVTFACPSSATKQQLRKSKSDHRKRQTNQQNGKEKKAKYSEQTAQLQQCEEILAEVEHGCKTIEEKVRADRNLASEALNEMGELVCQYAEIDNKLNTLEDNISNLENSAAVNFDEAEFEELVKKVEQNVLKYEEFDAFLSELADRMGDASERGDCTQLFYDALPTVERMLADLSV</sequence>
<accession>A0A016SJ63</accession>
<evidence type="ECO:0000256" key="2">
    <source>
        <dbReference type="SAM" id="MobiDB-lite"/>
    </source>
</evidence>
<organism evidence="3 4">
    <name type="scientific">Ancylostoma ceylanicum</name>
    <dbReference type="NCBI Taxonomy" id="53326"/>
    <lineage>
        <taxon>Eukaryota</taxon>
        <taxon>Metazoa</taxon>
        <taxon>Ecdysozoa</taxon>
        <taxon>Nematoda</taxon>
        <taxon>Chromadorea</taxon>
        <taxon>Rhabditida</taxon>
        <taxon>Rhabditina</taxon>
        <taxon>Rhabditomorpha</taxon>
        <taxon>Strongyloidea</taxon>
        <taxon>Ancylostomatidae</taxon>
        <taxon>Ancylostomatinae</taxon>
        <taxon>Ancylostoma</taxon>
    </lineage>
</organism>
<proteinExistence type="predicted"/>